<keyword evidence="3" id="KW-0804">Transcription</keyword>
<keyword evidence="6" id="KW-0238">DNA-binding</keyword>
<keyword evidence="7" id="KW-1185">Reference proteome</keyword>
<reference evidence="6 7" key="1">
    <citation type="submission" date="2020-12" db="EMBL/GenBank/DDBJ databases">
        <title>Concerted genomic and epigenomic changes stabilize Arabidopsis allopolyploids.</title>
        <authorList>
            <person name="Chen Z."/>
        </authorList>
    </citation>
    <scope>NUCLEOTIDE SEQUENCE [LARGE SCALE GENOMIC DNA]</scope>
    <source>
        <strain evidence="6">Allo738</strain>
        <tissue evidence="6">Leaf</tissue>
    </source>
</reference>
<evidence type="ECO:0000256" key="4">
    <source>
        <dbReference type="ARBA" id="ARBA00023242"/>
    </source>
</evidence>
<evidence type="ECO:0000256" key="3">
    <source>
        <dbReference type="ARBA" id="ARBA00023163"/>
    </source>
</evidence>
<dbReference type="PANTHER" id="PTHR33124">
    <property type="entry name" value="TRANSCRIPTION FACTOR IBH1-LIKE 1"/>
    <property type="match status" value="1"/>
</dbReference>
<protein>
    <submittedName>
        <fullName evidence="6">Helix-loop-helix DNA-binding domain superfamily</fullName>
    </submittedName>
</protein>
<dbReference type="InterPro" id="IPR059002">
    <property type="entry name" value="IBH1_N"/>
</dbReference>
<dbReference type="GO" id="GO:0006355">
    <property type="term" value="P:regulation of DNA-templated transcription"/>
    <property type="evidence" value="ECO:0007669"/>
    <property type="project" value="InterPro"/>
</dbReference>
<dbReference type="InterPro" id="IPR044660">
    <property type="entry name" value="IBH1-like"/>
</dbReference>
<name>A0A8T1Y7P2_9BRAS</name>
<feature type="domain" description="IBH1-like N-terminal" evidence="5">
    <location>
        <begin position="5"/>
        <end position="66"/>
    </location>
</feature>
<evidence type="ECO:0000256" key="1">
    <source>
        <dbReference type="ARBA" id="ARBA00004123"/>
    </source>
</evidence>
<accession>A0A8T1Y7P2</accession>
<proteinExistence type="predicted"/>
<dbReference type="AlphaFoldDB" id="A0A8T1Y7P2"/>
<evidence type="ECO:0000313" key="7">
    <source>
        <dbReference type="Proteomes" id="UP000694240"/>
    </source>
</evidence>
<comment type="caution">
    <text evidence="6">The sequence shown here is derived from an EMBL/GenBank/DDBJ whole genome shotgun (WGS) entry which is preliminary data.</text>
</comment>
<keyword evidence="4" id="KW-0539">Nucleus</keyword>
<comment type="subcellular location">
    <subcellularLocation>
        <location evidence="1">Nucleus</location>
    </subcellularLocation>
</comment>
<dbReference type="GO" id="GO:0005634">
    <property type="term" value="C:nucleus"/>
    <property type="evidence" value="ECO:0007669"/>
    <property type="project" value="UniProtKB-SubCell"/>
</dbReference>
<dbReference type="CDD" id="cd11444">
    <property type="entry name" value="bHLH_AtIBH1_like"/>
    <property type="match status" value="1"/>
</dbReference>
<dbReference type="PANTHER" id="PTHR33124:SF5">
    <property type="entry name" value="TRANSCRIPTION FACTOR IBH1-LIKE 1"/>
    <property type="match status" value="1"/>
</dbReference>
<gene>
    <name evidence="6" type="ORF">ISN45_Aa07g010500</name>
</gene>
<dbReference type="EMBL" id="JAEFBK010000012">
    <property type="protein sequence ID" value="KAG7540903.1"/>
    <property type="molecule type" value="Genomic_DNA"/>
</dbReference>
<dbReference type="Proteomes" id="UP000694240">
    <property type="component" value="Chromosome 12"/>
</dbReference>
<keyword evidence="2" id="KW-0805">Transcription regulation</keyword>
<evidence type="ECO:0000313" key="6">
    <source>
        <dbReference type="EMBL" id="KAG7540903.1"/>
    </source>
</evidence>
<dbReference type="GO" id="GO:0003677">
    <property type="term" value="F:DNA binding"/>
    <property type="evidence" value="ECO:0007669"/>
    <property type="project" value="UniProtKB-KW"/>
</dbReference>
<organism evidence="6 7">
    <name type="scientific">Arabidopsis thaliana x Arabidopsis arenosa</name>
    <dbReference type="NCBI Taxonomy" id="1240361"/>
    <lineage>
        <taxon>Eukaryota</taxon>
        <taxon>Viridiplantae</taxon>
        <taxon>Streptophyta</taxon>
        <taxon>Embryophyta</taxon>
        <taxon>Tracheophyta</taxon>
        <taxon>Spermatophyta</taxon>
        <taxon>Magnoliopsida</taxon>
        <taxon>eudicotyledons</taxon>
        <taxon>Gunneridae</taxon>
        <taxon>Pentapetalae</taxon>
        <taxon>rosids</taxon>
        <taxon>malvids</taxon>
        <taxon>Brassicales</taxon>
        <taxon>Brassicaceae</taxon>
        <taxon>Camelineae</taxon>
        <taxon>Arabidopsis</taxon>
    </lineage>
</organism>
<dbReference type="InterPro" id="IPR044549">
    <property type="entry name" value="bHLH_AtIBH1-like"/>
</dbReference>
<dbReference type="Pfam" id="PF26576">
    <property type="entry name" value="IBH1_N"/>
    <property type="match status" value="1"/>
</dbReference>
<sequence>MQPTSSMNEEFLKKWQMGLQIFRPSIDNTSVHERKKAIKLSADVAMASLRKGTTCWSRALIEKTATEDNFLVRQMLSGIKAEALINKKLPKKIVCHRKIVRRSKKILRRKSKSASEEAAAKAKRLVKRRTQGLRNVVPGGELMSNDVLLLQETLDYIVSLQTQVNVMRSIVDAAEAEIERTVCCSENAIVIRGWRDYSKPFCT</sequence>
<evidence type="ECO:0000256" key="2">
    <source>
        <dbReference type="ARBA" id="ARBA00023015"/>
    </source>
</evidence>
<evidence type="ECO:0000259" key="5">
    <source>
        <dbReference type="Pfam" id="PF26576"/>
    </source>
</evidence>